<sequence length="357" mass="39643">MTEVKVSAYLLWVLWFCLGVVDLSRFRMSKILQSWWPVLMAVPLSLFMWLANLTLSKLWFNEFEDSHVIPPTRWLFSTSVPLAMMMIAWRRRSVDKSGAALGLVMAFLLSLANHAFFMCLVAFFFSSSKATEFRGYAKRKIETNFKEKGQRNWIQALCNAGVATLLAVLYLIDCGSSERSINFVNDFRASWLSISVMSSFACCNGDTWASELGTALSSDDPYLITTFKRVPRGTNGAISCIGLLVSWLGGLLVGFAYFLTVHVTVFGNQMLISPPQWPLILFGGLAGLLGSMVDSVLGATVQFSGINEEGKIVEDPAEGVRHISGLRIIDNHSVNLLSSILTGITMPCLASRYWPDR</sequence>
<feature type="transmembrane region" description="Helical" evidence="7">
    <location>
        <begin position="153"/>
        <end position="172"/>
    </location>
</feature>
<reference evidence="9" key="1">
    <citation type="submission" date="2015-01" db="EMBL/GenBank/DDBJ databases">
        <authorList>
            <person name="Aksoy S."/>
            <person name="Warren W."/>
            <person name="Wilson R.K."/>
        </authorList>
    </citation>
    <scope>NUCLEOTIDE SEQUENCE [LARGE SCALE GENOMIC DNA]</scope>
    <source>
        <strain evidence="9">IAEA</strain>
    </source>
</reference>
<feature type="transmembrane region" description="Helical" evidence="7">
    <location>
        <begin position="72"/>
        <end position="89"/>
    </location>
</feature>
<feature type="transmembrane region" description="Helical" evidence="7">
    <location>
        <begin position="6"/>
        <end position="23"/>
    </location>
</feature>
<evidence type="ECO:0000256" key="6">
    <source>
        <dbReference type="ARBA" id="ARBA00023136"/>
    </source>
</evidence>
<dbReference type="Proteomes" id="UP000092460">
    <property type="component" value="Unassembled WGS sequence"/>
</dbReference>
<evidence type="ECO:0000256" key="3">
    <source>
        <dbReference type="ARBA" id="ARBA00014258"/>
    </source>
</evidence>
<dbReference type="Pfam" id="PF01940">
    <property type="entry name" value="DUF92"/>
    <property type="match status" value="1"/>
</dbReference>
<evidence type="ECO:0000256" key="5">
    <source>
        <dbReference type="ARBA" id="ARBA00022989"/>
    </source>
</evidence>
<comment type="subcellular location">
    <subcellularLocation>
        <location evidence="1">Membrane</location>
        <topology evidence="1">Multi-pass membrane protein</topology>
    </subcellularLocation>
</comment>
<evidence type="ECO:0000256" key="2">
    <source>
        <dbReference type="ARBA" id="ARBA00009012"/>
    </source>
</evidence>
<dbReference type="PANTHER" id="PTHR13353:SF5">
    <property type="entry name" value="TRANSMEMBRANE PROTEIN 19"/>
    <property type="match status" value="1"/>
</dbReference>
<proteinExistence type="inferred from homology"/>
<keyword evidence="6 7" id="KW-0472">Membrane</keyword>
<dbReference type="GO" id="GO:0016020">
    <property type="term" value="C:membrane"/>
    <property type="evidence" value="ECO:0007669"/>
    <property type="project" value="UniProtKB-SubCell"/>
</dbReference>
<feature type="transmembrane region" description="Helical" evidence="7">
    <location>
        <begin position="35"/>
        <end position="52"/>
    </location>
</feature>
<feature type="transmembrane region" description="Helical" evidence="7">
    <location>
        <begin position="101"/>
        <end position="125"/>
    </location>
</feature>
<evidence type="ECO:0000256" key="1">
    <source>
        <dbReference type="ARBA" id="ARBA00004141"/>
    </source>
</evidence>
<reference evidence="8" key="2">
    <citation type="submission" date="2020-05" db="UniProtKB">
        <authorList>
            <consortium name="EnsemblMetazoa"/>
        </authorList>
    </citation>
    <scope>IDENTIFICATION</scope>
    <source>
        <strain evidence="8">IAEA</strain>
    </source>
</reference>
<keyword evidence="9" id="KW-1185">Reference proteome</keyword>
<evidence type="ECO:0000313" key="8">
    <source>
        <dbReference type="EnsemblMetazoa" id="GPPI020763-PA"/>
    </source>
</evidence>
<feature type="transmembrane region" description="Helical" evidence="7">
    <location>
        <begin position="237"/>
        <end position="259"/>
    </location>
</feature>
<dbReference type="InterPro" id="IPR002794">
    <property type="entry name" value="DUF92_TMEM19"/>
</dbReference>
<evidence type="ECO:0000313" key="9">
    <source>
        <dbReference type="Proteomes" id="UP000092460"/>
    </source>
</evidence>
<dbReference type="PANTHER" id="PTHR13353">
    <property type="entry name" value="TRANSMEMBRANE PROTEIN 19"/>
    <property type="match status" value="1"/>
</dbReference>
<dbReference type="STRING" id="67801.A0A1B0B6V8"/>
<dbReference type="AlphaFoldDB" id="A0A1B0B6V8"/>
<protein>
    <recommendedName>
        <fullName evidence="3">Transmembrane protein 19</fullName>
    </recommendedName>
</protein>
<dbReference type="VEuPathDB" id="VectorBase:GPPI020763"/>
<dbReference type="EMBL" id="JXJN01009256">
    <property type="status" value="NOT_ANNOTATED_CDS"/>
    <property type="molecule type" value="Genomic_DNA"/>
</dbReference>
<feature type="transmembrane region" description="Helical" evidence="7">
    <location>
        <begin position="279"/>
        <end position="301"/>
    </location>
</feature>
<keyword evidence="5 7" id="KW-1133">Transmembrane helix</keyword>
<keyword evidence="4 7" id="KW-0812">Transmembrane</keyword>
<evidence type="ECO:0000256" key="4">
    <source>
        <dbReference type="ARBA" id="ARBA00022692"/>
    </source>
</evidence>
<evidence type="ECO:0000256" key="7">
    <source>
        <dbReference type="SAM" id="Phobius"/>
    </source>
</evidence>
<accession>A0A1B0B6V8</accession>
<dbReference type="EnsemblMetazoa" id="GPPI020763-RA">
    <property type="protein sequence ID" value="GPPI020763-PA"/>
    <property type="gene ID" value="GPPI020763"/>
</dbReference>
<name>A0A1B0B6V8_9MUSC</name>
<comment type="similarity">
    <text evidence="2">Belongs to the TMEM19 family.</text>
</comment>
<organism evidence="8 9">
    <name type="scientific">Glossina palpalis gambiensis</name>
    <dbReference type="NCBI Taxonomy" id="67801"/>
    <lineage>
        <taxon>Eukaryota</taxon>
        <taxon>Metazoa</taxon>
        <taxon>Ecdysozoa</taxon>
        <taxon>Arthropoda</taxon>
        <taxon>Hexapoda</taxon>
        <taxon>Insecta</taxon>
        <taxon>Pterygota</taxon>
        <taxon>Neoptera</taxon>
        <taxon>Endopterygota</taxon>
        <taxon>Diptera</taxon>
        <taxon>Brachycera</taxon>
        <taxon>Muscomorpha</taxon>
        <taxon>Hippoboscoidea</taxon>
        <taxon>Glossinidae</taxon>
        <taxon>Glossina</taxon>
    </lineage>
</organism>